<sequence length="571" mass="62634">MHQAIRKQKRKWTKEQLLKSLEILGTLPAPLPPTLPPSPPASRSSSPAPSNKRKADQPSEQDSSKRQRTNNAPEPHPPHHHSHRPHAQPFPQQRQYHPIPSSSSYRHPSPAAFNPRNEPAEDGEVPEDPVVPSSARPALPHQPISSTVPIRRPKVGRQRYTHFDALHDKYHNAGRMLKYSGDARFWSTYPVTHKEYRPLPVPLSPNSPYHKHGGLIARLELLDALVCFTYSIWNKDYSRQCCQKDYWTTIEAFLVWCKQKWVNEDGINDAEKAFLGLIWMIEAFIHGRKVYYSAKHQDVEVGEAVLRAKAAIETAIKDAEANPSGTSSGSLGSSSTPPMLPSPASIAPASSTNSTPTTRSGDTPLAGSGSREAASSSKPAPAPNAPLPVPSIMLPADTAKEFKDKPLPPHISSALEAVTIEWKPTLIHELKETTASIKAAAFCMDQSAKSLTLPVVARFFPVTFARMMYSTLSANEEHEPDIEDEEGELFWPGQLITGEGLGWVCLMGKAMIKEFGKAYGYKGLDGVVPKPTTSKHPGPSGGSRQQHRDGHSSQRSGSASQGRSTPVSGQR</sequence>
<gene>
    <name evidence="2" type="ORF">HGRIS_002612</name>
</gene>
<feature type="compositionally biased region" description="Polar residues" evidence="1">
    <location>
        <begin position="90"/>
        <end position="106"/>
    </location>
</feature>
<name>A0ABR3JLP1_9AGAR</name>
<keyword evidence="3" id="KW-1185">Reference proteome</keyword>
<feature type="compositionally biased region" description="Pro residues" evidence="1">
    <location>
        <begin position="29"/>
        <end position="40"/>
    </location>
</feature>
<evidence type="ECO:0000313" key="3">
    <source>
        <dbReference type="Proteomes" id="UP001556367"/>
    </source>
</evidence>
<comment type="caution">
    <text evidence="2">The sequence shown here is derived from an EMBL/GenBank/DDBJ whole genome shotgun (WGS) entry which is preliminary data.</text>
</comment>
<feature type="compositionally biased region" description="Basic and acidic residues" evidence="1">
    <location>
        <begin position="53"/>
        <end position="65"/>
    </location>
</feature>
<protein>
    <submittedName>
        <fullName evidence="2">Uncharacterized protein</fullName>
    </submittedName>
</protein>
<accession>A0ABR3JLP1</accession>
<reference evidence="3" key="1">
    <citation type="submission" date="2024-06" db="EMBL/GenBank/DDBJ databases">
        <title>Multi-omics analyses provide insights into the biosynthesis of the anticancer antibiotic pleurotin in Hohenbuehelia grisea.</title>
        <authorList>
            <person name="Weaver J.A."/>
            <person name="Alberti F."/>
        </authorList>
    </citation>
    <scope>NUCLEOTIDE SEQUENCE [LARGE SCALE GENOMIC DNA]</scope>
    <source>
        <strain evidence="3">T-177</strain>
    </source>
</reference>
<feature type="region of interest" description="Disordered" evidence="1">
    <location>
        <begin position="528"/>
        <end position="571"/>
    </location>
</feature>
<evidence type="ECO:0000256" key="1">
    <source>
        <dbReference type="SAM" id="MobiDB-lite"/>
    </source>
</evidence>
<feature type="compositionally biased region" description="Low complexity" evidence="1">
    <location>
        <begin position="553"/>
        <end position="564"/>
    </location>
</feature>
<feature type="compositionally biased region" description="Pro residues" evidence="1">
    <location>
        <begin position="380"/>
        <end position="389"/>
    </location>
</feature>
<feature type="region of interest" description="Disordered" evidence="1">
    <location>
        <begin position="24"/>
        <end position="155"/>
    </location>
</feature>
<feature type="compositionally biased region" description="Low complexity" evidence="1">
    <location>
        <begin position="323"/>
        <end position="379"/>
    </location>
</feature>
<organism evidence="2 3">
    <name type="scientific">Hohenbuehelia grisea</name>
    <dbReference type="NCBI Taxonomy" id="104357"/>
    <lineage>
        <taxon>Eukaryota</taxon>
        <taxon>Fungi</taxon>
        <taxon>Dikarya</taxon>
        <taxon>Basidiomycota</taxon>
        <taxon>Agaricomycotina</taxon>
        <taxon>Agaricomycetes</taxon>
        <taxon>Agaricomycetidae</taxon>
        <taxon>Agaricales</taxon>
        <taxon>Pleurotineae</taxon>
        <taxon>Pleurotaceae</taxon>
        <taxon>Hohenbuehelia</taxon>
    </lineage>
</organism>
<dbReference type="Proteomes" id="UP001556367">
    <property type="component" value="Unassembled WGS sequence"/>
</dbReference>
<proteinExistence type="predicted"/>
<dbReference type="EMBL" id="JASNQZ010000006">
    <property type="protein sequence ID" value="KAL0956466.1"/>
    <property type="molecule type" value="Genomic_DNA"/>
</dbReference>
<feature type="compositionally biased region" description="Low complexity" evidence="1">
    <location>
        <begin position="41"/>
        <end position="50"/>
    </location>
</feature>
<feature type="region of interest" description="Disordered" evidence="1">
    <location>
        <begin position="319"/>
        <end position="392"/>
    </location>
</feature>
<evidence type="ECO:0000313" key="2">
    <source>
        <dbReference type="EMBL" id="KAL0956466.1"/>
    </source>
</evidence>